<dbReference type="Proteomes" id="UP000533598">
    <property type="component" value="Unassembled WGS sequence"/>
</dbReference>
<feature type="chain" id="PRO_5030854419" description="AMIN-like domain-containing protein" evidence="1">
    <location>
        <begin position="34"/>
        <end position="165"/>
    </location>
</feature>
<evidence type="ECO:0000259" key="2">
    <source>
        <dbReference type="Pfam" id="PF24837"/>
    </source>
</evidence>
<feature type="signal peptide" evidence="1">
    <location>
        <begin position="1"/>
        <end position="33"/>
    </location>
</feature>
<proteinExistence type="predicted"/>
<comment type="caution">
    <text evidence="3">The sequence shown here is derived from an EMBL/GenBank/DDBJ whole genome shotgun (WGS) entry which is preliminary data.</text>
</comment>
<dbReference type="PROSITE" id="PS51318">
    <property type="entry name" value="TAT"/>
    <property type="match status" value="1"/>
</dbReference>
<evidence type="ECO:0000313" key="3">
    <source>
        <dbReference type="EMBL" id="MBB4682398.1"/>
    </source>
</evidence>
<keyword evidence="4" id="KW-1185">Reference proteome</keyword>
<dbReference type="Pfam" id="PF24837">
    <property type="entry name" value="AMIN-like"/>
    <property type="match status" value="1"/>
</dbReference>
<evidence type="ECO:0000256" key="1">
    <source>
        <dbReference type="SAM" id="SignalP"/>
    </source>
</evidence>
<sequence>MSKVLSRNGFSRLAGTGAALLALGAVLAPAAAAATPGAVACTPVVLKKAVTSADSTGVGVAFTYSAAVTDKNITYLPAGERPTQDGSGDPIAIKGNAFIRVIVSCYNWTQDTYRGPKRLPGEGAVKEVVLGGTFEGQQTWYIGVDRKRAYEDLSRGATVSVKVKV</sequence>
<reference evidence="3 4" key="1">
    <citation type="submission" date="2020-08" db="EMBL/GenBank/DDBJ databases">
        <title>Sequencing the genomes of 1000 actinobacteria strains.</title>
        <authorList>
            <person name="Klenk H.-P."/>
        </authorList>
    </citation>
    <scope>NUCLEOTIDE SEQUENCE [LARGE SCALE GENOMIC DNA]</scope>
    <source>
        <strain evidence="3 4">DSM 44230</strain>
    </source>
</reference>
<dbReference type="AlphaFoldDB" id="A0A7W7CMA0"/>
<keyword evidence="1" id="KW-0732">Signal</keyword>
<dbReference type="InterPro" id="IPR056303">
    <property type="entry name" value="AMIN-like"/>
</dbReference>
<name>A0A7W7CMA0_9PSEU</name>
<organism evidence="3 4">
    <name type="scientific">Crossiella cryophila</name>
    <dbReference type="NCBI Taxonomy" id="43355"/>
    <lineage>
        <taxon>Bacteria</taxon>
        <taxon>Bacillati</taxon>
        <taxon>Actinomycetota</taxon>
        <taxon>Actinomycetes</taxon>
        <taxon>Pseudonocardiales</taxon>
        <taxon>Pseudonocardiaceae</taxon>
        <taxon>Crossiella</taxon>
    </lineage>
</organism>
<protein>
    <recommendedName>
        <fullName evidence="2">AMIN-like domain-containing protein</fullName>
    </recommendedName>
</protein>
<accession>A0A7W7CMA0</accession>
<evidence type="ECO:0000313" key="4">
    <source>
        <dbReference type="Proteomes" id="UP000533598"/>
    </source>
</evidence>
<dbReference type="RefSeq" id="WP_185009677.1">
    <property type="nucleotide sequence ID" value="NZ_BAAAUI010000007.1"/>
</dbReference>
<feature type="domain" description="AMIN-like" evidence="2">
    <location>
        <begin position="80"/>
        <end position="150"/>
    </location>
</feature>
<dbReference type="InterPro" id="IPR006311">
    <property type="entry name" value="TAT_signal"/>
</dbReference>
<gene>
    <name evidence="3" type="ORF">HNR67_008516</name>
</gene>
<dbReference type="EMBL" id="JACHMH010000001">
    <property type="protein sequence ID" value="MBB4682398.1"/>
    <property type="molecule type" value="Genomic_DNA"/>
</dbReference>